<proteinExistence type="predicted"/>
<gene>
    <name evidence="6" type="ORF">ADK37_18185</name>
</gene>
<protein>
    <recommendedName>
        <fullName evidence="8">ABC transporter substrate-binding protein</fullName>
    </recommendedName>
</protein>
<organism evidence="6 7">
    <name type="scientific">Streptomyces resistomycificus</name>
    <dbReference type="NCBI Taxonomy" id="67356"/>
    <lineage>
        <taxon>Bacteria</taxon>
        <taxon>Bacillati</taxon>
        <taxon>Actinomycetota</taxon>
        <taxon>Actinomycetes</taxon>
        <taxon>Kitasatosporales</taxon>
        <taxon>Streptomycetaceae</taxon>
        <taxon>Streptomyces</taxon>
        <taxon>Streptomyces aurantiacus group</taxon>
    </lineage>
</organism>
<evidence type="ECO:0000256" key="1">
    <source>
        <dbReference type="ARBA" id="ARBA00022475"/>
    </source>
</evidence>
<dbReference type="InterPro" id="IPR006059">
    <property type="entry name" value="SBP"/>
</dbReference>
<dbReference type="eggNOG" id="COG1653">
    <property type="taxonomic scope" value="Bacteria"/>
</dbReference>
<keyword evidence="2" id="KW-0732">Signal</keyword>
<name>A0A0L8L8J5_9ACTN</name>
<dbReference type="CDD" id="cd13585">
    <property type="entry name" value="PBP2_TMBP_like"/>
    <property type="match status" value="1"/>
</dbReference>
<dbReference type="PANTHER" id="PTHR43649">
    <property type="entry name" value="ARABINOSE-BINDING PROTEIN-RELATED"/>
    <property type="match status" value="1"/>
</dbReference>
<keyword evidence="3" id="KW-0472">Membrane</keyword>
<dbReference type="AlphaFoldDB" id="A0A0L8L8J5"/>
<evidence type="ECO:0000313" key="6">
    <source>
        <dbReference type="EMBL" id="KOG34467.1"/>
    </source>
</evidence>
<dbReference type="SUPFAM" id="SSF53850">
    <property type="entry name" value="Periplasmic binding protein-like II"/>
    <property type="match status" value="1"/>
</dbReference>
<dbReference type="STRING" id="67356.AQJ84_06635"/>
<keyword evidence="7" id="KW-1185">Reference proteome</keyword>
<dbReference type="PANTHER" id="PTHR43649:SF33">
    <property type="entry name" value="POLYGALACTURONAN_RHAMNOGALACTURONAN-BINDING PROTEIN YTCQ"/>
    <property type="match status" value="1"/>
</dbReference>
<evidence type="ECO:0000256" key="3">
    <source>
        <dbReference type="ARBA" id="ARBA00023136"/>
    </source>
</evidence>
<comment type="caution">
    <text evidence="6">The sequence shown here is derived from an EMBL/GenBank/DDBJ whole genome shotgun (WGS) entry which is preliminary data.</text>
</comment>
<dbReference type="InterPro" id="IPR050490">
    <property type="entry name" value="Bact_solute-bd_prot1"/>
</dbReference>
<dbReference type="PATRIC" id="fig|67356.5.peg.3867"/>
<evidence type="ECO:0000256" key="2">
    <source>
        <dbReference type="ARBA" id="ARBA00022729"/>
    </source>
</evidence>
<dbReference type="Gene3D" id="3.40.190.10">
    <property type="entry name" value="Periplasmic binding protein-like II"/>
    <property type="match status" value="3"/>
</dbReference>
<keyword evidence="5" id="KW-0449">Lipoprotein</keyword>
<dbReference type="Pfam" id="PF01547">
    <property type="entry name" value="SBP_bac_1"/>
    <property type="match status" value="1"/>
</dbReference>
<evidence type="ECO:0000256" key="5">
    <source>
        <dbReference type="ARBA" id="ARBA00023288"/>
    </source>
</evidence>
<evidence type="ECO:0000313" key="7">
    <source>
        <dbReference type="Proteomes" id="UP000037251"/>
    </source>
</evidence>
<keyword evidence="1" id="KW-1003">Cell membrane</keyword>
<accession>A0A0L8L8J5</accession>
<dbReference type="PROSITE" id="PS51257">
    <property type="entry name" value="PROKAR_LIPOPROTEIN"/>
    <property type="match status" value="1"/>
</dbReference>
<evidence type="ECO:0000256" key="4">
    <source>
        <dbReference type="ARBA" id="ARBA00023139"/>
    </source>
</evidence>
<reference evidence="7" key="1">
    <citation type="submission" date="2015-07" db="EMBL/GenBank/DDBJ databases">
        <authorList>
            <person name="Ju K.-S."/>
            <person name="Doroghazi J.R."/>
            <person name="Metcalf W.W."/>
        </authorList>
    </citation>
    <scope>NUCLEOTIDE SEQUENCE [LARGE SCALE GENOMIC DNA]</scope>
    <source>
        <strain evidence="7">NRRL 2290</strain>
    </source>
</reference>
<sequence>MASRWVKEAGVMLAVASLVTLSACSGSGDSGGSGSGGKPVTVEFWGSAVGLDKSVALWNKSHPDIRVKYSQIPAGSIGGYAKMQNAVKAGNAPCLGQVGYDTLSNFIATGALEDISQYAASGKDKFVPWTWQMSSVGDRVFGIPVDTGPTALYYRTDLFKKYKISPPKTWDDFAAAAQKVHSANPSAYLTTTPQDAYDLGALTWQAGGKWFGTANDRWQVTIDSPQTTKVARYWQGLLDKDLVTSEPMLDTGWFKKVQDGQLLSLVSAVWAAPLISKNLPELSGEWAVAPMPQWTAGEKAAGNRGGSATVVLKGCEHPEEATEFATWMSTDKDSVTSLIKNTGIYPAATSGQKLPAVDQPSAYFGGQNIYDVFKTAAANTSTGWVWGPTMSQVQSDMKDGLKKAGAGKGTIPEAVTSVQDSTVAAMKGQGLSVGK</sequence>
<dbReference type="EMBL" id="LGUS01000163">
    <property type="protein sequence ID" value="KOG34467.1"/>
    <property type="molecule type" value="Genomic_DNA"/>
</dbReference>
<dbReference type="Proteomes" id="UP000037251">
    <property type="component" value="Unassembled WGS sequence"/>
</dbReference>
<evidence type="ECO:0008006" key="8">
    <source>
        <dbReference type="Google" id="ProtNLM"/>
    </source>
</evidence>
<keyword evidence="4" id="KW-0564">Palmitate</keyword>